<evidence type="ECO:0000259" key="1">
    <source>
        <dbReference type="Pfam" id="PF14295"/>
    </source>
</evidence>
<dbReference type="Gene3D" id="3.50.4.10">
    <property type="entry name" value="Hepatocyte Growth Factor"/>
    <property type="match status" value="1"/>
</dbReference>
<evidence type="ECO:0000313" key="3">
    <source>
        <dbReference type="EMBL" id="KAG2930155.1"/>
    </source>
</evidence>
<dbReference type="AlphaFoldDB" id="A0A329SNY9"/>
<evidence type="ECO:0000313" key="2">
    <source>
        <dbReference type="EMBL" id="KAG2912220.1"/>
    </source>
</evidence>
<dbReference type="Proteomes" id="UP000251314">
    <property type="component" value="Unassembled WGS sequence"/>
</dbReference>
<dbReference type="EMBL" id="MJFZ01000084">
    <property type="protein sequence ID" value="RAW38643.1"/>
    <property type="molecule type" value="Genomic_DNA"/>
</dbReference>
<evidence type="ECO:0000313" key="4">
    <source>
        <dbReference type="EMBL" id="RAW38643.1"/>
    </source>
</evidence>
<keyword evidence="5" id="KW-1185">Reference proteome</keyword>
<name>A0A329SNY9_9STRA</name>
<dbReference type="Pfam" id="PF14295">
    <property type="entry name" value="PAN_4"/>
    <property type="match status" value="1"/>
</dbReference>
<reference evidence="2" key="2">
    <citation type="submission" date="2018-10" db="EMBL/GenBank/DDBJ databases">
        <title>Effector identification in a new, highly contiguous assembly of the strawberry crown rot pathogen Phytophthora cactorum.</title>
        <authorList>
            <person name="Armitage A.D."/>
            <person name="Nellist C.F."/>
            <person name="Bates H."/>
            <person name="Vickerstaff R.J."/>
            <person name="Harrison R.J."/>
        </authorList>
    </citation>
    <scope>NUCLEOTIDE SEQUENCE</scope>
    <source>
        <strain evidence="2">4032</strain>
        <strain evidence="3">4040</strain>
    </source>
</reference>
<accession>A0A329SNY9</accession>
<gene>
    <name evidence="4" type="ORF">PC110_g5145</name>
    <name evidence="2" type="ORF">PC115_g12387</name>
    <name evidence="3" type="ORF">PC117_g13786</name>
</gene>
<dbReference type="EMBL" id="RCMK01000413">
    <property type="protein sequence ID" value="KAG2930155.1"/>
    <property type="molecule type" value="Genomic_DNA"/>
</dbReference>
<reference evidence="4 5" key="1">
    <citation type="submission" date="2018-01" db="EMBL/GenBank/DDBJ databases">
        <title>Draft genome of the strawberry crown rot pathogen Phytophthora cactorum.</title>
        <authorList>
            <person name="Armitage A.D."/>
            <person name="Lysoe E."/>
            <person name="Nellist C.F."/>
            <person name="Harrison R.J."/>
            <person name="Brurberg M.B."/>
        </authorList>
    </citation>
    <scope>NUCLEOTIDE SEQUENCE [LARGE SCALE GENOMIC DNA]</scope>
    <source>
        <strain evidence="4 5">10300</strain>
    </source>
</reference>
<dbReference type="InterPro" id="IPR003609">
    <property type="entry name" value="Pan_app"/>
</dbReference>
<sequence>MWPRIWHRLCGNDIGSAPASKPQECCDVCSKKDACRAFSWTDQDGGTCWLKNRKDGTILKKGVTSAQVKLCT</sequence>
<feature type="domain" description="Apple" evidence="1">
    <location>
        <begin position="11"/>
        <end position="51"/>
    </location>
</feature>
<comment type="caution">
    <text evidence="4">The sequence shown here is derived from an EMBL/GenBank/DDBJ whole genome shotgun (WGS) entry which is preliminary data.</text>
</comment>
<dbReference type="Proteomes" id="UP000774804">
    <property type="component" value="Unassembled WGS sequence"/>
</dbReference>
<dbReference type="EMBL" id="RCMI01000412">
    <property type="protein sequence ID" value="KAG2912220.1"/>
    <property type="molecule type" value="Genomic_DNA"/>
</dbReference>
<dbReference type="STRING" id="29920.A0A329SNY9"/>
<evidence type="ECO:0000313" key="5">
    <source>
        <dbReference type="Proteomes" id="UP000251314"/>
    </source>
</evidence>
<protein>
    <recommendedName>
        <fullName evidence="1">Apple domain-containing protein</fullName>
    </recommendedName>
</protein>
<dbReference type="Proteomes" id="UP000736787">
    <property type="component" value="Unassembled WGS sequence"/>
</dbReference>
<dbReference type="OrthoDB" id="156202at2759"/>
<proteinExistence type="predicted"/>
<dbReference type="VEuPathDB" id="FungiDB:PC110_g5145"/>
<organism evidence="4 5">
    <name type="scientific">Phytophthora cactorum</name>
    <dbReference type="NCBI Taxonomy" id="29920"/>
    <lineage>
        <taxon>Eukaryota</taxon>
        <taxon>Sar</taxon>
        <taxon>Stramenopiles</taxon>
        <taxon>Oomycota</taxon>
        <taxon>Peronosporomycetes</taxon>
        <taxon>Peronosporales</taxon>
        <taxon>Peronosporaceae</taxon>
        <taxon>Phytophthora</taxon>
    </lineage>
</organism>